<reference evidence="8 9" key="1">
    <citation type="submission" date="2018-04" db="EMBL/GenBank/DDBJ databases">
        <authorList>
            <person name="Vogel A."/>
        </authorList>
    </citation>
    <scope>NUCLEOTIDE SEQUENCE [LARGE SCALE GENOMIC DNA]</scope>
</reference>
<dbReference type="InterPro" id="IPR006564">
    <property type="entry name" value="Znf_PMZ"/>
</dbReference>
<evidence type="ECO:0000259" key="7">
    <source>
        <dbReference type="PROSITE" id="PS50966"/>
    </source>
</evidence>
<dbReference type="EMBL" id="OOIL02002078">
    <property type="protein sequence ID" value="VFQ80118.1"/>
    <property type="molecule type" value="Genomic_DNA"/>
</dbReference>
<keyword evidence="9" id="KW-1185">Reference proteome</keyword>
<feature type="coiled-coil region" evidence="5">
    <location>
        <begin position="42"/>
        <end position="69"/>
    </location>
</feature>
<keyword evidence="6" id="KW-1133">Transmembrane helix</keyword>
<sequence>MFTFQIHRLEKNIPPFSTDSSETLHVFLLELKQNFTALHVEMVPVEREEKEQEEQIQEVQEELLGLQLAIDPFVHLIDCVQDDFFNCMIVADQESKHDHEGIVFQENAGRCDQNPQFVESNATHVKSPSTAQVDEDDYMGGDNDELNEDECFIRRDDPSFDTSFSNEVDATLDGGFEDGSDLAIGLEFADKRELKKMMTDVSIQGHFETKTVKSDKKSLEYEIYEFVLAVLFFPFSVLFCSILFPALLIAGTGNTGGRLPALYAVPPLGFCSLLVAEGCCSGHVASSGPLIGIKDWMRSSLENSETYHITCNLRKRFPKMCKKGLDKLFEDLAKAYTKRSFKRLYGDLKARYPTAGNYIDKIPKKRWAKAYFEINRYQIMTTNGAESINSVLREDRELPIVALLKAIQNMTSRWRGKRQQKLRSLDESNPPVTPAVEAEMRNRFNTALRLECHQLNQNEFEVKGVHSDHVVHLSNKTCTCQVFDKDKIPCVHALACSERTCIDCYSMCSKFYTKEYMYIAYAETIYPVPHEDD</sequence>
<evidence type="ECO:0000256" key="2">
    <source>
        <dbReference type="ARBA" id="ARBA00022771"/>
    </source>
</evidence>
<keyword evidence="6" id="KW-0472">Membrane</keyword>
<dbReference type="PROSITE" id="PS50966">
    <property type="entry name" value="ZF_SWIM"/>
    <property type="match status" value="1"/>
</dbReference>
<protein>
    <recommendedName>
        <fullName evidence="7">SWIM-type domain-containing protein</fullName>
    </recommendedName>
</protein>
<dbReference type="GO" id="GO:0008270">
    <property type="term" value="F:zinc ion binding"/>
    <property type="evidence" value="ECO:0007669"/>
    <property type="project" value="UniProtKB-KW"/>
</dbReference>
<evidence type="ECO:0000313" key="9">
    <source>
        <dbReference type="Proteomes" id="UP000595140"/>
    </source>
</evidence>
<dbReference type="Proteomes" id="UP000595140">
    <property type="component" value="Unassembled WGS sequence"/>
</dbReference>
<evidence type="ECO:0000313" key="8">
    <source>
        <dbReference type="EMBL" id="VFQ80118.1"/>
    </source>
</evidence>
<evidence type="ECO:0000256" key="4">
    <source>
        <dbReference type="PROSITE-ProRule" id="PRU00325"/>
    </source>
</evidence>
<dbReference type="PANTHER" id="PTHR31973:SF113">
    <property type="entry name" value="PROTEIN FAR1-RELATED SEQUENCE 5-LIKE"/>
    <property type="match status" value="1"/>
</dbReference>
<dbReference type="SMART" id="SM00575">
    <property type="entry name" value="ZnF_PMZ"/>
    <property type="match status" value="1"/>
</dbReference>
<organism evidence="8 9">
    <name type="scientific">Cuscuta campestris</name>
    <dbReference type="NCBI Taxonomy" id="132261"/>
    <lineage>
        <taxon>Eukaryota</taxon>
        <taxon>Viridiplantae</taxon>
        <taxon>Streptophyta</taxon>
        <taxon>Embryophyta</taxon>
        <taxon>Tracheophyta</taxon>
        <taxon>Spermatophyta</taxon>
        <taxon>Magnoliopsida</taxon>
        <taxon>eudicotyledons</taxon>
        <taxon>Gunneridae</taxon>
        <taxon>Pentapetalae</taxon>
        <taxon>asterids</taxon>
        <taxon>lamiids</taxon>
        <taxon>Solanales</taxon>
        <taxon>Convolvulaceae</taxon>
        <taxon>Cuscuteae</taxon>
        <taxon>Cuscuta</taxon>
        <taxon>Cuscuta subgen. Grammica</taxon>
        <taxon>Cuscuta sect. Cleistogrammica</taxon>
    </lineage>
</organism>
<keyword evidence="2 4" id="KW-0863">Zinc-finger</keyword>
<dbReference type="OrthoDB" id="1300208at2759"/>
<evidence type="ECO:0000256" key="6">
    <source>
        <dbReference type="SAM" id="Phobius"/>
    </source>
</evidence>
<evidence type="ECO:0000256" key="3">
    <source>
        <dbReference type="ARBA" id="ARBA00022833"/>
    </source>
</evidence>
<dbReference type="InterPro" id="IPR007527">
    <property type="entry name" value="Znf_SWIM"/>
</dbReference>
<dbReference type="Pfam" id="PF04434">
    <property type="entry name" value="SWIM"/>
    <property type="match status" value="1"/>
</dbReference>
<evidence type="ECO:0000256" key="5">
    <source>
        <dbReference type="SAM" id="Coils"/>
    </source>
</evidence>
<feature type="transmembrane region" description="Helical" evidence="6">
    <location>
        <begin position="226"/>
        <end position="250"/>
    </location>
</feature>
<dbReference type="PANTHER" id="PTHR31973">
    <property type="entry name" value="POLYPROTEIN, PUTATIVE-RELATED"/>
    <property type="match status" value="1"/>
</dbReference>
<name>A0A484LWG9_9ASTE</name>
<evidence type="ECO:0000256" key="1">
    <source>
        <dbReference type="ARBA" id="ARBA00022723"/>
    </source>
</evidence>
<keyword evidence="3" id="KW-0862">Zinc</keyword>
<keyword evidence="1" id="KW-0479">Metal-binding</keyword>
<keyword evidence="5" id="KW-0175">Coiled coil</keyword>
<keyword evidence="6" id="KW-0812">Transmembrane</keyword>
<feature type="domain" description="SWIM-type" evidence="7">
    <location>
        <begin position="469"/>
        <end position="501"/>
    </location>
</feature>
<accession>A0A484LWG9</accession>
<gene>
    <name evidence="8" type="ORF">CCAM_LOCUS21894</name>
</gene>
<proteinExistence type="predicted"/>
<dbReference type="AlphaFoldDB" id="A0A484LWG9"/>